<dbReference type="PANTHER" id="PTHR33488">
    <property type="entry name" value="ZGC:162509"/>
    <property type="match status" value="1"/>
</dbReference>
<dbReference type="InterPro" id="IPR019134">
    <property type="entry name" value="Cactin_C"/>
</dbReference>
<protein>
    <recommendedName>
        <fullName evidence="2">Splicing factor Cactin C-terminal domain-containing protein</fullName>
    </recommendedName>
</protein>
<dbReference type="AlphaFoldDB" id="A0A819LXS0"/>
<dbReference type="PANTHER" id="PTHR33488:SF2">
    <property type="entry name" value="EARLY ENDOSOME ANTIGEN 1-LIKE"/>
    <property type="match status" value="1"/>
</dbReference>
<gene>
    <name evidence="3" type="ORF">JBS370_LOCUS24533</name>
</gene>
<dbReference type="Proteomes" id="UP000663836">
    <property type="component" value="Unassembled WGS sequence"/>
</dbReference>
<feature type="coiled-coil region" evidence="1">
    <location>
        <begin position="288"/>
        <end position="329"/>
    </location>
</feature>
<evidence type="ECO:0000313" key="4">
    <source>
        <dbReference type="Proteomes" id="UP000663836"/>
    </source>
</evidence>
<proteinExistence type="predicted"/>
<accession>A0A819LXS0</accession>
<feature type="domain" description="Splicing factor Cactin C-terminal" evidence="2">
    <location>
        <begin position="1146"/>
        <end position="1191"/>
    </location>
</feature>
<dbReference type="EMBL" id="CAJOBD010003855">
    <property type="protein sequence ID" value="CAF3969150.1"/>
    <property type="molecule type" value="Genomic_DNA"/>
</dbReference>
<dbReference type="Pfam" id="PF09732">
    <property type="entry name" value="CactinC_cactus"/>
    <property type="match status" value="1"/>
</dbReference>
<feature type="non-terminal residue" evidence="3">
    <location>
        <position position="1"/>
    </location>
</feature>
<sequence length="1220" mass="141228">MSDDRFLSELAQDIDIFDGALLRLNDDDFDDSIFDDKLDDQLAMQDKIDGEWEHLMTAGPLVVNYVANLLVLASKRDFPLSRPPFFAFQHITDPNSFRATLSQVVGAMYSALIGAHTAMDRIQLNVQQVPGHVKTALKLVIAGSPLLIQLMLPKTLETIGRIATESAEHAQVTFNKFVALQDLVAEIIEANVNTQSTHADIVAQIQAQINTTKQEQLQLNANINSITAQYEDARKEVEKARKEYQEAYNAIPMFRGFFKKIFRKIINIVVKVITAPLRILGCILGVCYTNQNALNEAAETAKQNAKAKAEQLLKVLQEAERRQQEFAQQQIAEQQKLMAIINRIAALDLDRLSEQEIVDILIEAILQMNQIKEQWSRLIQFFSKLSVQADSTQQIVIHEFIAAIKEAQANNLLLDPSDRELFVELLTITSQEIERGAHLLYVMSKTYFDVSSEYMINQITASGNLLLLQTDTERSTYLRSLSQNTTSISRRVTSLAQERHQEYTTRNQARRAEYERFLAQLALEDLEENDTNRCKELEFPIENRLDLRLLPNDTITLEGIPVQPIMVCNDGPTMDISRYLGRLLGLLFNDAAYCKKFHKAYNVIYAMEFYQKNGHLRPTTLFVSFNINDLCLNFSYQQVMDALEHFLNSYTSSDHSIQGMTITTILQLVRLVLHEQYFIYNYKLYRQTTGCASGSPLTIPLAYIYLFYWQQNLLEDLINKNELFFRYLSYFLILKSYSISIHQSRYRDEAFITWNRSEDELRTLLTMANSQFLQPIWNVIHIGSTIHFRDILMTNNNGLLQTSVYHEETFERIMLLSSFLDILQPAIKQDPWKWLRAAFLKAIRYCSDGNIFNEGRYEINGQLNQHQLPDIIFNEAYQEILEDFGPSVAYPPYIRSSYEILLLLLIMEELIRSVIQFDGALNQDVIQWLEYIEEVFDRVQLQTSNKYIAIQYFLTNSAATWFKYKKSNIPDWFTFKRELIEAFQSSSSFSSSHLLDRHQLIIKEEPQKLEQEQDILPVSASTSTISNKKNDSENYQLDLVHDGSIKSLENLEVDDLEDKCLREHEQGYYSSMLVNTNDFDLDIQHQDADAADSCDTQQQGESVINSDSVQTDIEDTFEDFTRPMDSLTGNDSLINIVLPHDVQYLWSDKYKPRPPRILNKAPAVYNWNRYNKLHCNKDDSPPPTIQENQFNTVSKEWNYTYNHGLRFYFYNEMIQLRFSF</sequence>
<organism evidence="3 4">
    <name type="scientific">Rotaria sordida</name>
    <dbReference type="NCBI Taxonomy" id="392033"/>
    <lineage>
        <taxon>Eukaryota</taxon>
        <taxon>Metazoa</taxon>
        <taxon>Spiralia</taxon>
        <taxon>Gnathifera</taxon>
        <taxon>Rotifera</taxon>
        <taxon>Eurotatoria</taxon>
        <taxon>Bdelloidea</taxon>
        <taxon>Philodinida</taxon>
        <taxon>Philodinidae</taxon>
        <taxon>Rotaria</taxon>
    </lineage>
</organism>
<keyword evidence="1" id="KW-0175">Coiled coil</keyword>
<evidence type="ECO:0000259" key="2">
    <source>
        <dbReference type="Pfam" id="PF09732"/>
    </source>
</evidence>
<feature type="coiled-coil region" evidence="1">
    <location>
        <begin position="202"/>
        <end position="250"/>
    </location>
</feature>
<comment type="caution">
    <text evidence="3">The sequence shown here is derived from an EMBL/GenBank/DDBJ whole genome shotgun (WGS) entry which is preliminary data.</text>
</comment>
<reference evidence="3" key="1">
    <citation type="submission" date="2021-02" db="EMBL/GenBank/DDBJ databases">
        <authorList>
            <person name="Nowell W R."/>
        </authorList>
    </citation>
    <scope>NUCLEOTIDE SEQUENCE</scope>
</reference>
<evidence type="ECO:0000256" key="1">
    <source>
        <dbReference type="SAM" id="Coils"/>
    </source>
</evidence>
<name>A0A819LXS0_9BILA</name>
<evidence type="ECO:0000313" key="3">
    <source>
        <dbReference type="EMBL" id="CAF3969150.1"/>
    </source>
</evidence>